<dbReference type="PROSITE" id="PS51782">
    <property type="entry name" value="LYSM"/>
    <property type="match status" value="1"/>
</dbReference>
<name>A0ABS2MAU9_9ACTN</name>
<organism evidence="3 4">
    <name type="scientific">Nocardioides salarius</name>
    <dbReference type="NCBI Taxonomy" id="374513"/>
    <lineage>
        <taxon>Bacteria</taxon>
        <taxon>Bacillati</taxon>
        <taxon>Actinomycetota</taxon>
        <taxon>Actinomycetes</taxon>
        <taxon>Propionibacteriales</taxon>
        <taxon>Nocardioidaceae</taxon>
        <taxon>Nocardioides</taxon>
    </lineage>
</organism>
<dbReference type="InterPro" id="IPR036779">
    <property type="entry name" value="LysM_dom_sf"/>
</dbReference>
<dbReference type="Gene3D" id="3.10.350.10">
    <property type="entry name" value="LysM domain"/>
    <property type="match status" value="1"/>
</dbReference>
<reference evidence="3 4" key="1">
    <citation type="submission" date="2021-01" db="EMBL/GenBank/DDBJ databases">
        <title>Sequencing the genomes of 1000 actinobacteria strains.</title>
        <authorList>
            <person name="Klenk H.-P."/>
        </authorList>
    </citation>
    <scope>NUCLEOTIDE SEQUENCE [LARGE SCALE GENOMIC DNA]</scope>
    <source>
        <strain evidence="3 4">DSM 18239</strain>
    </source>
</reference>
<dbReference type="InterPro" id="IPR018392">
    <property type="entry name" value="LysM"/>
</dbReference>
<dbReference type="InterPro" id="IPR058593">
    <property type="entry name" value="ARB_07466-like_C"/>
</dbReference>
<proteinExistence type="predicted"/>
<keyword evidence="4" id="KW-1185">Reference proteome</keyword>
<feature type="domain" description="LysM" evidence="2">
    <location>
        <begin position="221"/>
        <end position="267"/>
    </location>
</feature>
<evidence type="ECO:0000313" key="4">
    <source>
        <dbReference type="Proteomes" id="UP000732378"/>
    </source>
</evidence>
<dbReference type="RefSeq" id="WP_193671107.1">
    <property type="nucleotide sequence ID" value="NZ_JACDTV010000025.1"/>
</dbReference>
<comment type="caution">
    <text evidence="3">The sequence shown here is derived from an EMBL/GenBank/DDBJ whole genome shotgun (WGS) entry which is preliminary data.</text>
</comment>
<dbReference type="EMBL" id="JAFBBZ010000001">
    <property type="protein sequence ID" value="MBM7508290.1"/>
    <property type="molecule type" value="Genomic_DNA"/>
</dbReference>
<feature type="chain" id="PRO_5047486633" description="LysM domain-containing protein" evidence="1">
    <location>
        <begin position="26"/>
        <end position="271"/>
    </location>
</feature>
<feature type="signal peptide" evidence="1">
    <location>
        <begin position="1"/>
        <end position="25"/>
    </location>
</feature>
<evidence type="ECO:0000313" key="3">
    <source>
        <dbReference type="EMBL" id="MBM7508290.1"/>
    </source>
</evidence>
<sequence length="271" mass="29912">MPLTSPARPLALALAAALASSVLLAAPSAQAKEVDAFPTYQGQVSCDPVAKPGVLAARRLLLAKFGGGSGGITRACSSGGLSEHKEGRAWDWSLRASKAKDRRTARRATTWLTRGVKGEAAARARRLGVMYMIWNRKIWRGYDAAAGWQRYEGQDPHTDHIHLSFTWNGATRRTSWWAGSPRALDHGPCAKWVGELAPAWTEPNLSPCPTPLRRPVANHRGIYRAQEGETLARVSRWFDRPSAKIRRWNGWPAKGRVDIEPGQKVRVRPRS</sequence>
<dbReference type="CDD" id="cd00118">
    <property type="entry name" value="LysM"/>
    <property type="match status" value="1"/>
</dbReference>
<dbReference type="Pfam" id="PF26571">
    <property type="entry name" value="VldE"/>
    <property type="match status" value="1"/>
</dbReference>
<evidence type="ECO:0000256" key="1">
    <source>
        <dbReference type="SAM" id="SignalP"/>
    </source>
</evidence>
<gene>
    <name evidence="3" type="ORF">JOE61_002104</name>
</gene>
<dbReference type="Proteomes" id="UP000732378">
    <property type="component" value="Unassembled WGS sequence"/>
</dbReference>
<keyword evidence="1" id="KW-0732">Signal</keyword>
<evidence type="ECO:0000259" key="2">
    <source>
        <dbReference type="PROSITE" id="PS51782"/>
    </source>
</evidence>
<protein>
    <recommendedName>
        <fullName evidence="2">LysM domain-containing protein</fullName>
    </recommendedName>
</protein>
<accession>A0ABS2MAU9</accession>